<evidence type="ECO:0000313" key="3">
    <source>
        <dbReference type="Proteomes" id="UP000824246"/>
    </source>
</evidence>
<dbReference type="AlphaFoldDB" id="A0A9D1VQV1"/>
<dbReference type="InterPro" id="IPR036781">
    <property type="entry name" value="Smr_assoc-like_sf"/>
</dbReference>
<evidence type="ECO:0000313" key="2">
    <source>
        <dbReference type="EMBL" id="HIX45229.1"/>
    </source>
</evidence>
<dbReference type="Pfam" id="PF09640">
    <property type="entry name" value="DUF2027"/>
    <property type="match status" value="1"/>
</dbReference>
<reference evidence="2" key="1">
    <citation type="journal article" date="2021" name="PeerJ">
        <title>Extensive microbial diversity within the chicken gut microbiome revealed by metagenomics and culture.</title>
        <authorList>
            <person name="Gilroy R."/>
            <person name="Ravi A."/>
            <person name="Getino M."/>
            <person name="Pursley I."/>
            <person name="Horton D.L."/>
            <person name="Alikhan N.F."/>
            <person name="Baker D."/>
            <person name="Gharbi K."/>
            <person name="Hall N."/>
            <person name="Watson M."/>
            <person name="Adriaenssens E.M."/>
            <person name="Foster-Nyarko E."/>
            <person name="Jarju S."/>
            <person name="Secka A."/>
            <person name="Antonio M."/>
            <person name="Oren A."/>
            <person name="Chaudhuri R.R."/>
            <person name="La Ragione R."/>
            <person name="Hildebrand F."/>
            <person name="Pallen M.J."/>
        </authorList>
    </citation>
    <scope>NUCLEOTIDE SEQUENCE</scope>
    <source>
        <strain evidence="2">ChiHjej12B11-16260</strain>
    </source>
</reference>
<protein>
    <submittedName>
        <fullName evidence="2">DUF2027 domain-containing protein</fullName>
    </submittedName>
</protein>
<comment type="caution">
    <text evidence="2">The sequence shown here is derived from an EMBL/GenBank/DDBJ whole genome shotgun (WGS) entry which is preliminary data.</text>
</comment>
<dbReference type="Gene3D" id="2.60.40.1600">
    <property type="entry name" value="Smr-associated-like"/>
    <property type="match status" value="1"/>
</dbReference>
<feature type="domain" description="Smr" evidence="1">
    <location>
        <begin position="281"/>
        <end position="356"/>
    </location>
</feature>
<dbReference type="Proteomes" id="UP000824246">
    <property type="component" value="Unassembled WGS sequence"/>
</dbReference>
<dbReference type="InterPro" id="IPR018598">
    <property type="entry name" value="DUF2027"/>
</dbReference>
<evidence type="ECO:0000259" key="1">
    <source>
        <dbReference type="PROSITE" id="PS50828"/>
    </source>
</evidence>
<gene>
    <name evidence="2" type="ORF">H9982_03315</name>
</gene>
<dbReference type="EMBL" id="DXFB01000087">
    <property type="protein sequence ID" value="HIX45229.1"/>
    <property type="molecule type" value="Genomic_DNA"/>
</dbReference>
<reference evidence="2" key="2">
    <citation type="submission" date="2021-04" db="EMBL/GenBank/DDBJ databases">
        <authorList>
            <person name="Gilroy R."/>
        </authorList>
    </citation>
    <scope>NUCLEOTIDE SEQUENCE</scope>
    <source>
        <strain evidence="2">ChiHjej12B11-16260</strain>
    </source>
</reference>
<dbReference type="InterPro" id="IPR002625">
    <property type="entry name" value="Smr_dom"/>
</dbReference>
<proteinExistence type="predicted"/>
<name>A0A9D1VQV1_9BACT</name>
<dbReference type="SUPFAM" id="SSF158949">
    <property type="entry name" value="Smr-associated domain-like"/>
    <property type="match status" value="1"/>
</dbReference>
<organism evidence="2 3">
    <name type="scientific">Candidatus Barnesiella excrementipullorum</name>
    <dbReference type="NCBI Taxonomy" id="2838479"/>
    <lineage>
        <taxon>Bacteria</taxon>
        <taxon>Pseudomonadati</taxon>
        <taxon>Bacteroidota</taxon>
        <taxon>Bacteroidia</taxon>
        <taxon>Bacteroidales</taxon>
        <taxon>Barnesiellaceae</taxon>
        <taxon>Barnesiella</taxon>
    </lineage>
</organism>
<accession>A0A9D1VQV1</accession>
<dbReference type="InterPro" id="IPR036063">
    <property type="entry name" value="Smr_dom_sf"/>
</dbReference>
<dbReference type="Pfam" id="PF01713">
    <property type="entry name" value="Smr"/>
    <property type="match status" value="1"/>
</dbReference>
<dbReference type="PROSITE" id="PS50828">
    <property type="entry name" value="SMR"/>
    <property type="match status" value="1"/>
</dbReference>
<sequence length="356" mass="40457">MANLNIGDKVRFLNAVGGGIVRRMEGEMAYVEEPDGFETPILSRECVVVEPALPRTARKTVQETTFVAEEYQAKEAEVAASSHDEAEEETPEGEQLNVSLAFIAQEPKHLTTTSYDTCLVNDSNYYLYFTYMSRDDEGWRTRYAGVIEPNTQMQIEEIQQADVNSLQRIGFQYVAFKKGKHFTMKNPGGVDMRFDSTRLYKLHSFRQNVYFDEAALMIDLVKNDVPVRPLVVNAEEVARAMSEKRASAVADKPHVSKPNRRQADIIEVDLHIGELLDTTAGMSNGDMLEVQMDTFRRVLAEHKNDKGQRIVFIHGKGEGVLRRAIVDELRTKYKQYTYQDASFREYGFGATMVTIH</sequence>
<dbReference type="Gene3D" id="3.30.1370.110">
    <property type="match status" value="1"/>
</dbReference>